<reference evidence="5" key="1">
    <citation type="submission" date="2012-12" db="EMBL/GenBank/DDBJ databases">
        <authorList>
            <person name="Hellsten U."/>
            <person name="Grimwood J."/>
            <person name="Chapman J.A."/>
            <person name="Shapiro H."/>
            <person name="Aerts A."/>
            <person name="Otillar R.P."/>
            <person name="Terry A.Y."/>
            <person name="Boore J.L."/>
            <person name="Simakov O."/>
            <person name="Marletaz F."/>
            <person name="Cho S.-J."/>
            <person name="Edsinger-Gonzales E."/>
            <person name="Havlak P."/>
            <person name="Kuo D.-H."/>
            <person name="Larsson T."/>
            <person name="Lv J."/>
            <person name="Arendt D."/>
            <person name="Savage R."/>
            <person name="Osoegawa K."/>
            <person name="de Jong P."/>
            <person name="Lindberg D.R."/>
            <person name="Seaver E.C."/>
            <person name="Weisblat D.A."/>
            <person name="Putnam N.H."/>
            <person name="Grigoriev I.V."/>
            <person name="Rokhsar D.S."/>
        </authorList>
    </citation>
    <scope>NUCLEOTIDE SEQUENCE</scope>
</reference>
<dbReference type="GeneID" id="20203532"/>
<dbReference type="EnsemblMetazoa" id="HelroT171216">
    <property type="protein sequence ID" value="HelroP171216"/>
    <property type="gene ID" value="HelroG171216"/>
</dbReference>
<protein>
    <submittedName>
        <fullName evidence="3 4">Uncharacterized protein</fullName>
    </submittedName>
</protein>
<dbReference type="RefSeq" id="XP_009016205.1">
    <property type="nucleotide sequence ID" value="XM_009017957.1"/>
</dbReference>
<accession>T1F3Y3</accession>
<dbReference type="CTD" id="20203532"/>
<dbReference type="EMBL" id="KB096325">
    <property type="protein sequence ID" value="ESO05572.1"/>
    <property type="molecule type" value="Genomic_DNA"/>
</dbReference>
<reference evidence="3 5" key="2">
    <citation type="journal article" date="2013" name="Nature">
        <title>Insights into bilaterian evolution from three spiralian genomes.</title>
        <authorList>
            <person name="Simakov O."/>
            <person name="Marletaz F."/>
            <person name="Cho S.J."/>
            <person name="Edsinger-Gonzales E."/>
            <person name="Havlak P."/>
            <person name="Hellsten U."/>
            <person name="Kuo D.H."/>
            <person name="Larsson T."/>
            <person name="Lv J."/>
            <person name="Arendt D."/>
            <person name="Savage R."/>
            <person name="Osoegawa K."/>
            <person name="de Jong P."/>
            <person name="Grimwood J."/>
            <person name="Chapman J.A."/>
            <person name="Shapiro H."/>
            <person name="Aerts A."/>
            <person name="Otillar R.P."/>
            <person name="Terry A.Y."/>
            <person name="Boore J.L."/>
            <person name="Grigoriev I.V."/>
            <person name="Lindberg D.R."/>
            <person name="Seaver E.C."/>
            <person name="Weisblat D.A."/>
            <person name="Putnam N.H."/>
            <person name="Rokhsar D.S."/>
        </authorList>
    </citation>
    <scope>NUCLEOTIDE SEQUENCE</scope>
</reference>
<dbReference type="AlphaFoldDB" id="T1F3Y3"/>
<name>T1F3Y3_HELRO</name>
<dbReference type="InParanoid" id="T1F3Y3"/>
<evidence type="ECO:0000313" key="4">
    <source>
        <dbReference type="EnsemblMetazoa" id="HelroP171216"/>
    </source>
</evidence>
<evidence type="ECO:0000256" key="2">
    <source>
        <dbReference type="SAM" id="MobiDB-lite"/>
    </source>
</evidence>
<keyword evidence="5" id="KW-1185">Reference proteome</keyword>
<gene>
    <name evidence="4" type="primary">20203532</name>
    <name evidence="3" type="ORF">HELRODRAFT_171216</name>
</gene>
<evidence type="ECO:0000313" key="3">
    <source>
        <dbReference type="EMBL" id="ESO05572.1"/>
    </source>
</evidence>
<dbReference type="Proteomes" id="UP000015101">
    <property type="component" value="Unassembled WGS sequence"/>
</dbReference>
<reference evidence="4" key="3">
    <citation type="submission" date="2015-06" db="UniProtKB">
        <authorList>
            <consortium name="EnsemblMetazoa"/>
        </authorList>
    </citation>
    <scope>IDENTIFICATION</scope>
</reference>
<feature type="coiled-coil region" evidence="1">
    <location>
        <begin position="8"/>
        <end position="161"/>
    </location>
</feature>
<dbReference type="KEGG" id="hro:HELRODRAFT_171216"/>
<organism evidence="4 5">
    <name type="scientific">Helobdella robusta</name>
    <name type="common">Californian leech</name>
    <dbReference type="NCBI Taxonomy" id="6412"/>
    <lineage>
        <taxon>Eukaryota</taxon>
        <taxon>Metazoa</taxon>
        <taxon>Spiralia</taxon>
        <taxon>Lophotrochozoa</taxon>
        <taxon>Annelida</taxon>
        <taxon>Clitellata</taxon>
        <taxon>Hirudinea</taxon>
        <taxon>Rhynchobdellida</taxon>
        <taxon>Glossiphoniidae</taxon>
        <taxon>Helobdella</taxon>
    </lineage>
</organism>
<proteinExistence type="predicted"/>
<evidence type="ECO:0000313" key="5">
    <source>
        <dbReference type="Proteomes" id="UP000015101"/>
    </source>
</evidence>
<sequence>METDLNPIEQLTKSVENSKKEFKELKEELLKQREKRIQLEKKLAAAQERVLEKRLNKNSIEKVLLERKAELENAELNVEKYERINQEKKKIVENLEKTIAEEDENFKAKCFEEDKKFEELMEQFKELRRTRMEMLDNSNLAKQLQDEYNELQNNVITQREKEISELQSKVENIKLGESEDLPTDGNVLSMKEKKYVMYIVDENIKYFEEKENELRAQDEGKVKKERLRLQLDSAP</sequence>
<dbReference type="HOGENOM" id="CLU_1181334_0_0_1"/>
<keyword evidence="1" id="KW-0175">Coiled coil</keyword>
<feature type="region of interest" description="Disordered" evidence="2">
    <location>
        <begin position="215"/>
        <end position="235"/>
    </location>
</feature>
<dbReference type="EMBL" id="AMQM01003823">
    <property type="status" value="NOT_ANNOTATED_CDS"/>
    <property type="molecule type" value="Genomic_DNA"/>
</dbReference>
<evidence type="ECO:0000256" key="1">
    <source>
        <dbReference type="SAM" id="Coils"/>
    </source>
</evidence>